<feature type="domain" description="RecF/RecN/SMC N-terminal" evidence="14">
    <location>
        <begin position="123"/>
        <end position="1130"/>
    </location>
</feature>
<feature type="compositionally biased region" description="Basic and acidic residues" evidence="13">
    <location>
        <begin position="19"/>
        <end position="29"/>
    </location>
</feature>
<feature type="region of interest" description="Disordered" evidence="13">
    <location>
        <begin position="1131"/>
        <end position="1157"/>
    </location>
</feature>
<dbReference type="InterPro" id="IPR010935">
    <property type="entry name" value="SMC_hinge"/>
</dbReference>
<keyword evidence="7" id="KW-0067">ATP-binding</keyword>
<keyword evidence="17" id="KW-1185">Reference proteome</keyword>
<reference evidence="16" key="2">
    <citation type="journal article" date="2022" name="Microbiol. Resour. Announc.">
        <title>Whole-Genome Sequence of Entomortierella parvispora E1425, a Mucoromycotan Fungus Associated with Burkholderiaceae-Related Endosymbiotic Bacteria.</title>
        <authorList>
            <person name="Herlambang A."/>
            <person name="Guo Y."/>
            <person name="Takashima Y."/>
            <person name="Narisawa K."/>
            <person name="Ohta H."/>
            <person name="Nishizawa T."/>
        </authorList>
    </citation>
    <scope>NUCLEOTIDE SEQUENCE</scope>
    <source>
        <strain evidence="16">E1425</strain>
    </source>
</reference>
<dbReference type="SUPFAM" id="SSF52540">
    <property type="entry name" value="P-loop containing nucleoside triphosphate hydrolases"/>
    <property type="match status" value="1"/>
</dbReference>
<keyword evidence="8 12" id="KW-0175">Coiled coil</keyword>
<feature type="region of interest" description="Disordered" evidence="13">
    <location>
        <begin position="485"/>
        <end position="515"/>
    </location>
</feature>
<evidence type="ECO:0000256" key="4">
    <source>
        <dbReference type="ARBA" id="ARBA00022454"/>
    </source>
</evidence>
<evidence type="ECO:0000256" key="11">
    <source>
        <dbReference type="ARBA" id="ARBA00023242"/>
    </source>
</evidence>
<comment type="subcellular location">
    <subcellularLocation>
        <location evidence="2">Chromosome</location>
    </subcellularLocation>
    <subcellularLocation>
        <location evidence="1">Nucleus</location>
    </subcellularLocation>
</comment>
<dbReference type="GO" id="GO:0005524">
    <property type="term" value="F:ATP binding"/>
    <property type="evidence" value="ECO:0007669"/>
    <property type="project" value="UniProtKB-KW"/>
</dbReference>
<dbReference type="InterPro" id="IPR003395">
    <property type="entry name" value="RecF/RecN/SMC_N"/>
</dbReference>
<dbReference type="PANTHER" id="PTHR19306">
    <property type="entry name" value="STRUCTURAL MAINTENANCE OF CHROMOSOMES 5,6 SMC5, SMC6"/>
    <property type="match status" value="1"/>
</dbReference>
<dbReference type="EMBL" id="BQFW01000008">
    <property type="protein sequence ID" value="GJJ74285.1"/>
    <property type="molecule type" value="Genomic_DNA"/>
</dbReference>
<feature type="region of interest" description="Disordered" evidence="13">
    <location>
        <begin position="1"/>
        <end position="91"/>
    </location>
</feature>
<dbReference type="InterPro" id="IPR027417">
    <property type="entry name" value="P-loop_NTPase"/>
</dbReference>
<reference evidence="16" key="1">
    <citation type="submission" date="2021-11" db="EMBL/GenBank/DDBJ databases">
        <authorList>
            <person name="Herlambang A."/>
            <person name="Guo Y."/>
            <person name="Takashima Y."/>
            <person name="Nishizawa T."/>
        </authorList>
    </citation>
    <scope>NUCLEOTIDE SEQUENCE</scope>
    <source>
        <strain evidence="16">E1425</strain>
    </source>
</reference>
<dbReference type="GO" id="GO:0005634">
    <property type="term" value="C:nucleus"/>
    <property type="evidence" value="ECO:0007669"/>
    <property type="project" value="UniProtKB-SubCell"/>
</dbReference>
<evidence type="ECO:0000256" key="3">
    <source>
        <dbReference type="ARBA" id="ARBA00006793"/>
    </source>
</evidence>
<dbReference type="PANTHER" id="PTHR19306:SF6">
    <property type="entry name" value="STRUCTURAL MAINTENANCE OF CHROMOSOMES PROTEIN 6"/>
    <property type="match status" value="1"/>
</dbReference>
<dbReference type="GO" id="GO:0030915">
    <property type="term" value="C:Smc5-Smc6 complex"/>
    <property type="evidence" value="ECO:0007669"/>
    <property type="project" value="TreeGrafter"/>
</dbReference>
<dbReference type="Proteomes" id="UP000827284">
    <property type="component" value="Unassembled WGS sequence"/>
</dbReference>
<dbReference type="GO" id="GO:0035861">
    <property type="term" value="C:site of double-strand break"/>
    <property type="evidence" value="ECO:0007669"/>
    <property type="project" value="TreeGrafter"/>
</dbReference>
<dbReference type="GO" id="GO:0003697">
    <property type="term" value="F:single-stranded DNA binding"/>
    <property type="evidence" value="ECO:0007669"/>
    <property type="project" value="TreeGrafter"/>
</dbReference>
<dbReference type="Pfam" id="PF02463">
    <property type="entry name" value="SMC_N"/>
    <property type="match status" value="1"/>
</dbReference>
<comment type="similarity">
    <text evidence="3">Belongs to the SMC family. SMC6 subfamily.</text>
</comment>
<dbReference type="Gene3D" id="3.40.50.300">
    <property type="entry name" value="P-loop containing nucleotide triphosphate hydrolases"/>
    <property type="match status" value="2"/>
</dbReference>
<keyword evidence="11" id="KW-0539">Nucleus</keyword>
<evidence type="ECO:0000256" key="8">
    <source>
        <dbReference type="ARBA" id="ARBA00023054"/>
    </source>
</evidence>
<evidence type="ECO:0000256" key="9">
    <source>
        <dbReference type="ARBA" id="ARBA00023172"/>
    </source>
</evidence>
<protein>
    <submittedName>
        <fullName evidence="16">Structural maintenance of chromosomes protein 6</fullName>
    </submittedName>
</protein>
<keyword evidence="6" id="KW-0227">DNA damage</keyword>
<accession>A0A9P3HD06</accession>
<dbReference type="GO" id="GO:0003684">
    <property type="term" value="F:damaged DNA binding"/>
    <property type="evidence" value="ECO:0007669"/>
    <property type="project" value="TreeGrafter"/>
</dbReference>
<evidence type="ECO:0000256" key="13">
    <source>
        <dbReference type="SAM" id="MobiDB-lite"/>
    </source>
</evidence>
<name>A0A9P3HD06_9FUNG</name>
<evidence type="ECO:0000256" key="1">
    <source>
        <dbReference type="ARBA" id="ARBA00004123"/>
    </source>
</evidence>
<evidence type="ECO:0000313" key="17">
    <source>
        <dbReference type="Proteomes" id="UP000827284"/>
    </source>
</evidence>
<dbReference type="Pfam" id="PF06470">
    <property type="entry name" value="SMC_hinge"/>
    <property type="match status" value="1"/>
</dbReference>
<feature type="compositionally biased region" description="Basic and acidic residues" evidence="13">
    <location>
        <begin position="485"/>
        <end position="500"/>
    </location>
</feature>
<evidence type="ECO:0000256" key="7">
    <source>
        <dbReference type="ARBA" id="ARBA00022840"/>
    </source>
</evidence>
<evidence type="ECO:0000256" key="2">
    <source>
        <dbReference type="ARBA" id="ARBA00004286"/>
    </source>
</evidence>
<feature type="compositionally biased region" description="Acidic residues" evidence="13">
    <location>
        <begin position="60"/>
        <end position="81"/>
    </location>
</feature>
<evidence type="ECO:0000256" key="6">
    <source>
        <dbReference type="ARBA" id="ARBA00022763"/>
    </source>
</evidence>
<feature type="domain" description="SMC hinge" evidence="15">
    <location>
        <begin position="577"/>
        <end position="688"/>
    </location>
</feature>
<keyword evidence="5" id="KW-0547">Nucleotide-binding</keyword>
<keyword evidence="10" id="KW-0234">DNA repair</keyword>
<feature type="compositionally biased region" description="Basic and acidic residues" evidence="13">
    <location>
        <begin position="1141"/>
        <end position="1151"/>
    </location>
</feature>
<dbReference type="GO" id="GO:0051276">
    <property type="term" value="P:chromosome organization"/>
    <property type="evidence" value="ECO:0007669"/>
    <property type="project" value="InterPro"/>
</dbReference>
<evidence type="ECO:0000313" key="16">
    <source>
        <dbReference type="EMBL" id="GJJ74285.1"/>
    </source>
</evidence>
<dbReference type="OrthoDB" id="10072614at2759"/>
<evidence type="ECO:0000256" key="10">
    <source>
        <dbReference type="ARBA" id="ARBA00023204"/>
    </source>
</evidence>
<organism evidence="16 17">
    <name type="scientific">Entomortierella parvispora</name>
    <dbReference type="NCBI Taxonomy" id="205924"/>
    <lineage>
        <taxon>Eukaryota</taxon>
        <taxon>Fungi</taxon>
        <taxon>Fungi incertae sedis</taxon>
        <taxon>Mucoromycota</taxon>
        <taxon>Mortierellomycotina</taxon>
        <taxon>Mortierellomycetes</taxon>
        <taxon>Mortierellales</taxon>
        <taxon>Mortierellaceae</taxon>
        <taxon>Entomortierella</taxon>
    </lineage>
</organism>
<feature type="coiled-coil region" evidence="12">
    <location>
        <begin position="783"/>
        <end position="964"/>
    </location>
</feature>
<sequence>MPESRKRRLIQDEEDEIDDHVQDIPERTAKHAKTGSRQQANGNGKAAKKSRRATESDHSAEEEEDDEDEEVTEREEPEGWGEVDPSQTQDELDWKKRAALEFQRSTQKTGRHGMVAEMGVIELIEMFDFMCHRHLKVPFGPKINFIIGHNGSGKSAILTAIIVCLGGKANATNRAQNLKALIREGASQTDVKLQLRNRGPDAFKPELYGESIIIERRISRDGSSGYKIKSAKGKTISTKREELAAMCDHMNIQVDNPMNVLSQDTAKQFLQASTGEDKYKFFSRGTQLTQLSIDYETIRECIYTMQRTLENKKDSLTELFDDAKAAQARFKDMQAAATLELKVQDMKNQVAWGQIEELEKGVRTTEDKLDGLKARIPGIEAKRAKEDDIINELAARIQELEKSLAEHTTSGAPSLEQKRTIEHKMREKRNEYKQVQDEEKTVNDEIKSLKEQIAEYERKIELTRKQQATAISRRAEAVEKISRLEEENERSKRQLAEARESSAQIEQKSDDCRDRQDALAKVTNKLRGELSESRDRIKQIEAQKQNALRAFGPAVPDILRDIEQVTRRGGWRGSPPVGPLGRHVKLREEKWAQVLESALGGVLNAFAVTEDADRTTLMGIMRKYNWKADVIRTKRVIFDYSHKEPSTRFLTINRILDFDDEWVRRLLIDKNSIESTILVEQRQEADRITSSGPNGGFPEGVSQCFTVDLIRVGDRSGGASSLMMRRYNGPPRLSKNVEGQLQVLQARAEQVGDSLRQRMKESEALMSELASFDRERMVSKRQQQNLEKDLKLKTRAIEDLRATQQEEDTTGISAYEDAKQTTLEQIETMKKQYEPVAVQKQAILAEMEPLKEGLKEINESIRRKEEESVTIRSDLDRLNLERQDKLPRVLYWENKLNKEQRDIEQLQIELSGKTKYLEESTAKAVEYCDRVEVTASVAQLERDIKQMQERLREQEEQRGATLEEIALDMQRKQDLYKTSKLAIHQMEVFVKQLKMTLNNRLSRWREFRAQMSLRSKINFGLQLSQRGYSGELEFHHSEKKLTIRVETEDQRTAKAGVARDKDPKSLSGGEKSFSTICLLLALWDSMASSIRCLDEFDVFMDAVNRRISMQMLIDTARESDGVQYILITPQDASSVSPGPDVRVHRLHDPERNQQTIA</sequence>
<evidence type="ECO:0000259" key="14">
    <source>
        <dbReference type="Pfam" id="PF02463"/>
    </source>
</evidence>
<keyword evidence="9" id="KW-0233">DNA recombination</keyword>
<evidence type="ECO:0000256" key="5">
    <source>
        <dbReference type="ARBA" id="ARBA00022741"/>
    </source>
</evidence>
<evidence type="ECO:0000259" key="15">
    <source>
        <dbReference type="Pfam" id="PF06470"/>
    </source>
</evidence>
<gene>
    <name evidence="16" type="ORF">EMPS_06643</name>
</gene>
<dbReference type="AlphaFoldDB" id="A0A9P3HD06"/>
<proteinExistence type="inferred from homology"/>
<keyword evidence="4" id="KW-0158">Chromosome</keyword>
<dbReference type="GO" id="GO:0000724">
    <property type="term" value="P:double-strand break repair via homologous recombination"/>
    <property type="evidence" value="ECO:0007669"/>
    <property type="project" value="TreeGrafter"/>
</dbReference>
<comment type="caution">
    <text evidence="16">The sequence shown here is derived from an EMBL/GenBank/DDBJ whole genome shotgun (WGS) entry which is preliminary data.</text>
</comment>
<evidence type="ECO:0000256" key="12">
    <source>
        <dbReference type="SAM" id="Coils"/>
    </source>
</evidence>